<name>A0A8T7M6F3_9CHLR</name>
<keyword evidence="3" id="KW-0012">Acyltransferase</keyword>
<reference evidence="3" key="2">
    <citation type="journal article" date="2024" name="Nature">
        <title>Anoxygenic phototroph of the Chloroflexota uses a type I reaction centre.</title>
        <authorList>
            <person name="Tsuji J.M."/>
            <person name="Shaw N.A."/>
            <person name="Nagashima S."/>
            <person name="Venkiteswaran J.J."/>
            <person name="Schiff S.L."/>
            <person name="Watanabe T."/>
            <person name="Fukui M."/>
            <person name="Hanada S."/>
            <person name="Tank M."/>
            <person name="Neufeld J.D."/>
        </authorList>
    </citation>
    <scope>NUCLEOTIDE SEQUENCE</scope>
    <source>
        <strain evidence="3">L227-S17</strain>
    </source>
</reference>
<dbReference type="GO" id="GO:0016747">
    <property type="term" value="F:acyltransferase activity, transferring groups other than amino-acyl groups"/>
    <property type="evidence" value="ECO:0007669"/>
    <property type="project" value="InterPro"/>
</dbReference>
<dbReference type="EMBL" id="JACATZ010000003">
    <property type="protein sequence ID" value="NWJ47698.1"/>
    <property type="molecule type" value="Genomic_DNA"/>
</dbReference>
<evidence type="ECO:0000313" key="2">
    <source>
        <dbReference type="EMBL" id="NWJ47698.1"/>
    </source>
</evidence>
<gene>
    <name evidence="2" type="ORF">HXX08_17735</name>
    <name evidence="3" type="ORF">OZ401_003230</name>
</gene>
<dbReference type="InterPro" id="IPR000182">
    <property type="entry name" value="GNAT_dom"/>
</dbReference>
<dbReference type="AlphaFoldDB" id="A0A8T7M6F3"/>
<dbReference type="EMBL" id="CP128400">
    <property type="protein sequence ID" value="WJW69603.1"/>
    <property type="molecule type" value="Genomic_DNA"/>
</dbReference>
<dbReference type="EC" id="2.3.1.-" evidence="3"/>
<organism evidence="2 4">
    <name type="scientific">Candidatus Chlorohelix allophototropha</name>
    <dbReference type="NCBI Taxonomy" id="3003348"/>
    <lineage>
        <taxon>Bacteria</taxon>
        <taxon>Bacillati</taxon>
        <taxon>Chloroflexota</taxon>
        <taxon>Chloroflexia</taxon>
        <taxon>Candidatus Chloroheliales</taxon>
        <taxon>Candidatus Chloroheliaceae</taxon>
        <taxon>Candidatus Chlorohelix</taxon>
    </lineage>
</organism>
<evidence type="ECO:0000313" key="4">
    <source>
        <dbReference type="Proteomes" id="UP000521676"/>
    </source>
</evidence>
<proteinExistence type="predicted"/>
<evidence type="ECO:0000313" key="5">
    <source>
        <dbReference type="Proteomes" id="UP001431572"/>
    </source>
</evidence>
<dbReference type="InterPro" id="IPR016181">
    <property type="entry name" value="Acyl_CoA_acyltransferase"/>
</dbReference>
<dbReference type="SUPFAM" id="SSF55729">
    <property type="entry name" value="Acyl-CoA N-acyltransferases (Nat)"/>
    <property type="match status" value="1"/>
</dbReference>
<keyword evidence="5" id="KW-1185">Reference proteome</keyword>
<dbReference type="Gene3D" id="3.40.630.30">
    <property type="match status" value="1"/>
</dbReference>
<dbReference type="PROSITE" id="PS51186">
    <property type="entry name" value="GNAT"/>
    <property type="match status" value="1"/>
</dbReference>
<dbReference type="RefSeq" id="WP_341471477.1">
    <property type="nucleotide sequence ID" value="NZ_CP128400.1"/>
</dbReference>
<dbReference type="CDD" id="cd04301">
    <property type="entry name" value="NAT_SF"/>
    <property type="match status" value="1"/>
</dbReference>
<dbReference type="Proteomes" id="UP001431572">
    <property type="component" value="Chromosome 2"/>
</dbReference>
<keyword evidence="3" id="KW-0808">Transferase</keyword>
<accession>A0A8T7M6F3</accession>
<reference evidence="2 4" key="1">
    <citation type="submission" date="2020-06" db="EMBL/GenBank/DDBJ databases">
        <title>Anoxygenic phototrophic Chloroflexota member uses a Type I reaction center.</title>
        <authorList>
            <person name="Tsuji J.M."/>
            <person name="Shaw N.A."/>
            <person name="Nagashima S."/>
            <person name="Venkiteswaran J."/>
            <person name="Schiff S.L."/>
            <person name="Hanada S."/>
            <person name="Tank M."/>
            <person name="Neufeld J.D."/>
        </authorList>
    </citation>
    <scope>NUCLEOTIDE SEQUENCE [LARGE SCALE GENOMIC DNA]</scope>
    <source>
        <strain evidence="2">L227-S17</strain>
    </source>
</reference>
<evidence type="ECO:0000313" key="3">
    <source>
        <dbReference type="EMBL" id="WJW69603.1"/>
    </source>
</evidence>
<protein>
    <submittedName>
        <fullName evidence="2">GNAT family N-acetyltransferase</fullName>
        <ecNumber evidence="3">2.3.1.-</ecNumber>
    </submittedName>
</protein>
<feature type="domain" description="N-acetyltransferase" evidence="1">
    <location>
        <begin position="2"/>
        <end position="155"/>
    </location>
</feature>
<dbReference type="Pfam" id="PF13527">
    <property type="entry name" value="Acetyltransf_9"/>
    <property type="match status" value="1"/>
</dbReference>
<sequence length="308" mass="34172">MIKIRPETVQDYSAIAAVNVLAFKNRAAEAGIVALHRQRTNFDPALSLVAEVDSKIAGHVLFTPQKVRIAGEFIEAVCLAPIAVHPAYQKQGIGKKLIEAGHAIAREKSYAFSFLLGHPTYYPLLGYKVKAFGSSSLTVQISERKESVAEFKTRSLIEDDIQYLNAMWDSSEKDVDFSLEPGKELLEWLSPHPLIESTIYADEEGIAGFTRINTLKKDSPTFFLARNNETAHRLTRYIAATAEFSRITLPIHPSSTLAKGLGEIKLETWEAAMLFPLAQGIVEEYYAQVQTGERLPGSPVWSTAFDLD</sequence>
<evidence type="ECO:0000259" key="1">
    <source>
        <dbReference type="PROSITE" id="PS51186"/>
    </source>
</evidence>
<dbReference type="Proteomes" id="UP000521676">
    <property type="component" value="Unassembled WGS sequence"/>
</dbReference>